<keyword evidence="2" id="KW-1185">Reference proteome</keyword>
<evidence type="ECO:0000313" key="1">
    <source>
        <dbReference type="EMBL" id="MBW0545848.1"/>
    </source>
</evidence>
<gene>
    <name evidence="1" type="ORF">O181_085563</name>
</gene>
<protein>
    <submittedName>
        <fullName evidence="1">Uncharacterized protein</fullName>
    </submittedName>
</protein>
<organism evidence="1 2">
    <name type="scientific">Austropuccinia psidii MF-1</name>
    <dbReference type="NCBI Taxonomy" id="1389203"/>
    <lineage>
        <taxon>Eukaryota</taxon>
        <taxon>Fungi</taxon>
        <taxon>Dikarya</taxon>
        <taxon>Basidiomycota</taxon>
        <taxon>Pucciniomycotina</taxon>
        <taxon>Pucciniomycetes</taxon>
        <taxon>Pucciniales</taxon>
        <taxon>Sphaerophragmiaceae</taxon>
        <taxon>Austropuccinia</taxon>
    </lineage>
</organism>
<dbReference type="AlphaFoldDB" id="A0A9Q3FXR3"/>
<dbReference type="Proteomes" id="UP000765509">
    <property type="component" value="Unassembled WGS sequence"/>
</dbReference>
<accession>A0A9Q3FXR3</accession>
<dbReference type="EMBL" id="AVOT02050803">
    <property type="protein sequence ID" value="MBW0545848.1"/>
    <property type="molecule type" value="Genomic_DNA"/>
</dbReference>
<name>A0A9Q3FXR3_9BASI</name>
<sequence>MVVTPMEGAALIRSGGHRNRLGEAEVEEGAPAKAAATEAPEVANKALSNKPLFSQAEPDFLKMMEKITQFMGQLTQTVSSRDN</sequence>
<proteinExistence type="predicted"/>
<reference evidence="1" key="1">
    <citation type="submission" date="2021-03" db="EMBL/GenBank/DDBJ databases">
        <title>Draft genome sequence of rust myrtle Austropuccinia psidii MF-1, a brazilian biotype.</title>
        <authorList>
            <person name="Quecine M.C."/>
            <person name="Pachon D.M.R."/>
            <person name="Bonatelli M.L."/>
            <person name="Correr F.H."/>
            <person name="Franceschini L.M."/>
            <person name="Leite T.F."/>
            <person name="Margarido G.R.A."/>
            <person name="Almeida C.A."/>
            <person name="Ferrarezi J.A."/>
            <person name="Labate C.A."/>
        </authorList>
    </citation>
    <scope>NUCLEOTIDE SEQUENCE</scope>
    <source>
        <strain evidence="1">MF-1</strain>
    </source>
</reference>
<evidence type="ECO:0000313" key="2">
    <source>
        <dbReference type="Proteomes" id="UP000765509"/>
    </source>
</evidence>
<comment type="caution">
    <text evidence="1">The sequence shown here is derived from an EMBL/GenBank/DDBJ whole genome shotgun (WGS) entry which is preliminary data.</text>
</comment>